<dbReference type="EC" id="2.3.1.48" evidence="3 9"/>
<accession>A0ABP1RM47</accession>
<evidence type="ECO:0000256" key="8">
    <source>
        <dbReference type="ARBA" id="ARBA00048017"/>
    </source>
</evidence>
<gene>
    <name evidence="12" type="ORF">ODALV1_LOCUS23814</name>
</gene>
<evidence type="ECO:0000256" key="9">
    <source>
        <dbReference type="PIRNR" id="PIRNR038084"/>
    </source>
</evidence>
<dbReference type="PANTHER" id="PTHR12046">
    <property type="entry name" value="HISTONE ACETYLTRANSFERASE TYPE B CATALYTIC SUBUNIT"/>
    <property type="match status" value="1"/>
</dbReference>
<protein>
    <recommendedName>
        <fullName evidence="4 9">Histone acetyltransferase type B catalytic subunit</fullName>
        <ecNumber evidence="3 9">2.3.1.48</ecNumber>
    </recommendedName>
</protein>
<keyword evidence="7 9" id="KW-0012">Acyltransferase</keyword>
<dbReference type="InterPro" id="IPR016181">
    <property type="entry name" value="Acyl_CoA_acyltransferase"/>
</dbReference>
<reference evidence="12 13" key="1">
    <citation type="submission" date="2024-08" db="EMBL/GenBank/DDBJ databases">
        <authorList>
            <person name="Cucini C."/>
            <person name="Frati F."/>
        </authorList>
    </citation>
    <scope>NUCLEOTIDE SEQUENCE [LARGE SCALE GENOMIC DNA]</scope>
</reference>
<comment type="subcellular location">
    <subcellularLocation>
        <location evidence="1">Nucleus</location>
    </subcellularLocation>
</comment>
<evidence type="ECO:0000259" key="11">
    <source>
        <dbReference type="Pfam" id="PF21183"/>
    </source>
</evidence>
<dbReference type="InterPro" id="IPR048776">
    <property type="entry name" value="HAT1_C"/>
</dbReference>
<dbReference type="PIRSF" id="PIRSF038084">
    <property type="entry name" value="HAT-B_cat"/>
    <property type="match status" value="1"/>
</dbReference>
<feature type="domain" description="Histone acetyl transferase HAT1 N-terminal" evidence="10">
    <location>
        <begin position="19"/>
        <end position="197"/>
    </location>
</feature>
<evidence type="ECO:0000256" key="7">
    <source>
        <dbReference type="ARBA" id="ARBA00023315"/>
    </source>
</evidence>
<keyword evidence="5 9" id="KW-0808">Transferase</keyword>
<dbReference type="Pfam" id="PF21183">
    <property type="entry name" value="HAT1_C"/>
    <property type="match status" value="1"/>
</dbReference>
<evidence type="ECO:0000256" key="1">
    <source>
        <dbReference type="ARBA" id="ARBA00004123"/>
    </source>
</evidence>
<dbReference type="SUPFAM" id="SSF55729">
    <property type="entry name" value="Acyl-CoA N-acyltransferases (Nat)"/>
    <property type="match status" value="1"/>
</dbReference>
<keyword evidence="6" id="KW-0539">Nucleus</keyword>
<dbReference type="Pfam" id="PF10394">
    <property type="entry name" value="Hat1_N"/>
    <property type="match status" value="1"/>
</dbReference>
<evidence type="ECO:0000256" key="5">
    <source>
        <dbReference type="ARBA" id="ARBA00022679"/>
    </source>
</evidence>
<dbReference type="Proteomes" id="UP001642540">
    <property type="component" value="Unassembled WGS sequence"/>
</dbReference>
<comment type="catalytic activity">
    <reaction evidence="8 9">
        <text>L-lysyl-[protein] + acetyl-CoA = N(6)-acetyl-L-lysyl-[protein] + CoA + H(+)</text>
        <dbReference type="Rhea" id="RHEA:45948"/>
        <dbReference type="Rhea" id="RHEA-COMP:9752"/>
        <dbReference type="Rhea" id="RHEA-COMP:10731"/>
        <dbReference type="ChEBI" id="CHEBI:15378"/>
        <dbReference type="ChEBI" id="CHEBI:29969"/>
        <dbReference type="ChEBI" id="CHEBI:57287"/>
        <dbReference type="ChEBI" id="CHEBI:57288"/>
        <dbReference type="ChEBI" id="CHEBI:61930"/>
        <dbReference type="EC" id="2.3.1.48"/>
    </reaction>
</comment>
<dbReference type="Gene3D" id="3.90.360.10">
    <property type="entry name" value="Histone acetyl transferase 1 (HAT1), N-terminal domain"/>
    <property type="match status" value="1"/>
</dbReference>
<dbReference type="Gene3D" id="1.10.10.390">
    <property type="match status" value="1"/>
</dbReference>
<dbReference type="EMBL" id="CAXLJM020000083">
    <property type="protein sequence ID" value="CAL8130628.1"/>
    <property type="molecule type" value="Genomic_DNA"/>
</dbReference>
<evidence type="ECO:0000256" key="4">
    <source>
        <dbReference type="ARBA" id="ARBA00021268"/>
    </source>
</evidence>
<dbReference type="InterPro" id="IPR017380">
    <property type="entry name" value="Hist_AcTrfase_B-typ_cat-su"/>
</dbReference>
<name>A0ABP1RM47_9HEXA</name>
<comment type="caution">
    <text evidence="12">The sequence shown here is derived from an EMBL/GenBank/DDBJ whole genome shotgun (WGS) entry which is preliminary data.</text>
</comment>
<organism evidence="12 13">
    <name type="scientific">Orchesella dallaii</name>
    <dbReference type="NCBI Taxonomy" id="48710"/>
    <lineage>
        <taxon>Eukaryota</taxon>
        <taxon>Metazoa</taxon>
        <taxon>Ecdysozoa</taxon>
        <taxon>Arthropoda</taxon>
        <taxon>Hexapoda</taxon>
        <taxon>Collembola</taxon>
        <taxon>Entomobryomorpha</taxon>
        <taxon>Entomobryoidea</taxon>
        <taxon>Orchesellidae</taxon>
        <taxon>Orchesellinae</taxon>
        <taxon>Orchesella</taxon>
    </lineage>
</organism>
<evidence type="ECO:0000259" key="10">
    <source>
        <dbReference type="Pfam" id="PF10394"/>
    </source>
</evidence>
<dbReference type="InterPro" id="IPR019467">
    <property type="entry name" value="Hat1_N"/>
</dbReference>
<proteinExistence type="inferred from homology"/>
<comment type="similarity">
    <text evidence="2 9">Belongs to the HAT1 family.</text>
</comment>
<dbReference type="InterPro" id="IPR013523">
    <property type="entry name" value="Hist_AcTrfase_HAT1_C"/>
</dbReference>
<evidence type="ECO:0000313" key="12">
    <source>
        <dbReference type="EMBL" id="CAL8130628.1"/>
    </source>
</evidence>
<keyword evidence="13" id="KW-1185">Reference proteome</keyword>
<sequence>MAGGEPRIADDRSSQLEKYVADGNDVVEFKLIRARSDLENEEVGFGPEMCHQIFNPRETIFGYENLKIQLYFTAGSLHTFLGHDYTSKISPKLADGVEPDNFMEKLGAVLRSNYTTNLDDFSAKIEKEHQFKPFGELIHSFTASRKISTEPVNGFKMITNGDIAVSKTFEVYLCDVKVPKFEDYLLKMETFVLWFIDAATFVDSDDERWKFFVIYEKYKSSEGNTMYAFVGYSSVYDFYCYPEMVRPRVAQMVILPPFQRQGLAVELLSTIYRSYRSKPNTKEITVEDPSDDFERLRDFVDARDCGKLASYSKEKLKQGFSKEMYEEARQVLKMTKRQARRAYEMLRLRITNENDEKEFKEYRIDVKRRLNIPYQKQQSDIKRMMRRKFNSAELQTASQLDDASRKEELESNFNLLLSHYKYITSRLERDVDS</sequence>
<dbReference type="InterPro" id="IPR037113">
    <property type="entry name" value="Hat1_N_sf"/>
</dbReference>
<dbReference type="Gene3D" id="3.40.630.30">
    <property type="match status" value="1"/>
</dbReference>
<evidence type="ECO:0000256" key="6">
    <source>
        <dbReference type="ARBA" id="ARBA00023242"/>
    </source>
</evidence>
<evidence type="ECO:0000256" key="2">
    <source>
        <dbReference type="ARBA" id="ARBA00010543"/>
    </source>
</evidence>
<evidence type="ECO:0000256" key="3">
    <source>
        <dbReference type="ARBA" id="ARBA00013184"/>
    </source>
</evidence>
<feature type="domain" description="Histone acetyltransferase type B catalytic subunit C-terminal" evidence="11">
    <location>
        <begin position="297"/>
        <end position="348"/>
    </location>
</feature>
<evidence type="ECO:0000313" key="13">
    <source>
        <dbReference type="Proteomes" id="UP001642540"/>
    </source>
</evidence>